<dbReference type="Proteomes" id="UP001596107">
    <property type="component" value="Unassembled WGS sequence"/>
</dbReference>
<dbReference type="EMBL" id="JBHSNB010000002">
    <property type="protein sequence ID" value="MFC5585742.1"/>
    <property type="molecule type" value="Genomic_DNA"/>
</dbReference>
<feature type="region of interest" description="Disordered" evidence="1">
    <location>
        <begin position="130"/>
        <end position="152"/>
    </location>
</feature>
<evidence type="ECO:0000313" key="3">
    <source>
        <dbReference type="EMBL" id="MFC5585742.1"/>
    </source>
</evidence>
<protein>
    <submittedName>
        <fullName evidence="3">Uncharacterized protein</fullName>
    </submittedName>
</protein>
<organism evidence="3 4">
    <name type="scientific">Nitratireductor kimnyeongensis</name>
    <dbReference type="NCBI Taxonomy" id="430679"/>
    <lineage>
        <taxon>Bacteria</taxon>
        <taxon>Pseudomonadati</taxon>
        <taxon>Pseudomonadota</taxon>
        <taxon>Alphaproteobacteria</taxon>
        <taxon>Hyphomicrobiales</taxon>
        <taxon>Phyllobacteriaceae</taxon>
        <taxon>Nitratireductor</taxon>
    </lineage>
</organism>
<comment type="caution">
    <text evidence="3">The sequence shown here is derived from an EMBL/GenBank/DDBJ whole genome shotgun (WGS) entry which is preliminary data.</text>
</comment>
<evidence type="ECO:0000313" key="4">
    <source>
        <dbReference type="Proteomes" id="UP001596107"/>
    </source>
</evidence>
<sequence>MRTFHSLSYRLIGACALVVLSASVVYGDSDQYVINQNQTGVTLPGVVMPNGFDEIRAADGTTCRASMANSGAYLDSGVIGDNSSQRISAYGRLVVPLGQKPRRLDCDKLYQLELKRLELEVELMRQGLDPRMRSNSEGNWANDASWSNEGRR</sequence>
<feature type="signal peptide" evidence="2">
    <location>
        <begin position="1"/>
        <end position="27"/>
    </location>
</feature>
<feature type="compositionally biased region" description="Polar residues" evidence="1">
    <location>
        <begin position="135"/>
        <end position="152"/>
    </location>
</feature>
<keyword evidence="4" id="KW-1185">Reference proteome</keyword>
<feature type="chain" id="PRO_5045731899" evidence="2">
    <location>
        <begin position="28"/>
        <end position="152"/>
    </location>
</feature>
<evidence type="ECO:0000256" key="1">
    <source>
        <dbReference type="SAM" id="MobiDB-lite"/>
    </source>
</evidence>
<dbReference type="RefSeq" id="WP_246637847.1">
    <property type="nucleotide sequence ID" value="NZ_CP078143.1"/>
</dbReference>
<gene>
    <name evidence="3" type="ORF">ACFPOD_11515</name>
</gene>
<accession>A0ABW0T9B5</accession>
<proteinExistence type="predicted"/>
<keyword evidence="2" id="KW-0732">Signal</keyword>
<evidence type="ECO:0000256" key="2">
    <source>
        <dbReference type="SAM" id="SignalP"/>
    </source>
</evidence>
<reference evidence="4" key="1">
    <citation type="journal article" date="2019" name="Int. J. Syst. Evol. Microbiol.">
        <title>The Global Catalogue of Microorganisms (GCM) 10K type strain sequencing project: providing services to taxonomists for standard genome sequencing and annotation.</title>
        <authorList>
            <consortium name="The Broad Institute Genomics Platform"/>
            <consortium name="The Broad Institute Genome Sequencing Center for Infectious Disease"/>
            <person name="Wu L."/>
            <person name="Ma J."/>
        </authorList>
    </citation>
    <scope>NUCLEOTIDE SEQUENCE [LARGE SCALE GENOMIC DNA]</scope>
    <source>
        <strain evidence="4">JCM 3366</strain>
    </source>
</reference>
<name>A0ABW0T9B5_9HYPH</name>